<evidence type="ECO:0000256" key="1">
    <source>
        <dbReference type="SAM" id="Coils"/>
    </source>
</evidence>
<keyword evidence="1" id="KW-0175">Coiled coil</keyword>
<dbReference type="GeneID" id="120250412"/>
<gene>
    <name evidence="4 5" type="primary">LOC120250412</name>
</gene>
<dbReference type="AlphaFoldDB" id="A0AB40AJM1"/>
<dbReference type="RefSeq" id="XP_039115164.1">
    <property type="nucleotide sequence ID" value="XM_039259230.1"/>
</dbReference>
<evidence type="ECO:0000313" key="5">
    <source>
        <dbReference type="RefSeq" id="XP_039115164.1"/>
    </source>
</evidence>
<dbReference type="InterPro" id="IPR040321">
    <property type="entry name" value="SCD2-like"/>
</dbReference>
<feature type="coiled-coil region" evidence="1">
    <location>
        <begin position="214"/>
        <end position="264"/>
    </location>
</feature>
<accession>A0AB40AJM1</accession>
<name>A0AB40AJM1_DIOCR</name>
<reference evidence="4 5" key="1">
    <citation type="submission" date="2025-04" db="UniProtKB">
        <authorList>
            <consortium name="RefSeq"/>
        </authorList>
    </citation>
    <scope>IDENTIFICATION</scope>
</reference>
<dbReference type="RefSeq" id="XP_039115163.1">
    <property type="nucleotide sequence ID" value="XM_039259229.1"/>
</dbReference>
<dbReference type="PANTHER" id="PTHR31762">
    <property type="entry name" value="FAS-BINDING FACTOR-LIKE PROTEIN"/>
    <property type="match status" value="1"/>
</dbReference>
<sequence>MERIRTRSPVYSRQKSNSDSSSAAAAAPPAAPSSPVMSPMHRHIRTSSGGGAAVSRRQQNSATRAAMQRLARVMAHQPSNDAGSSSDEDDDDLIPVVEHSTPRRSQRSPSPAVLGRYLAEQTSSVLSTSNARPSMAVKTSATLIPPIKPSSRALSATLPSESILSNRREKRMSVDLGTLNTRETAPPRSSSALQDEIDMPQEENENIIEKCSQLRIAEGIYEEAEARVKQLEKQNASNAALQTRQAMNEEISALRSATKKASNEAASKAENIHEGDSEIRSLRTTAQRMMLTQEEMEEVVLKRCWLARYWKLCVQHEILSDIAEDKYEYWSSFAPLPLEVVISAGQKARDNCSTADLEEDKLSWDANDVPGEGNIESLLLVEKGLKELASLKVEEAVLVAIAQHRHANVRLGHFSGPLLQSEVQNPTETFELNQEESDDVLFKQAWLTYFWRRAKNHGLEEDIADERLQFWINQSSHSPTLQDAVDVERGLFELKKLGIEFQLWKAIREENFPDFSHHQRFRTESEL</sequence>
<evidence type="ECO:0000313" key="4">
    <source>
        <dbReference type="RefSeq" id="XP_039115163.1"/>
    </source>
</evidence>
<dbReference type="PANTHER" id="PTHR31762:SF17">
    <property type="entry name" value="COILED-COIL DOMAIN-CONTAINING PROTEIN SCD2"/>
    <property type="match status" value="1"/>
</dbReference>
<dbReference type="GO" id="GO:0000911">
    <property type="term" value="P:cytokinesis by cell plate formation"/>
    <property type="evidence" value="ECO:0007669"/>
    <property type="project" value="InterPro"/>
</dbReference>
<feature type="region of interest" description="Disordered" evidence="2">
    <location>
        <begin position="1"/>
        <end position="112"/>
    </location>
</feature>
<evidence type="ECO:0000256" key="2">
    <source>
        <dbReference type="SAM" id="MobiDB-lite"/>
    </source>
</evidence>
<organism evidence="3 4">
    <name type="scientific">Dioscorea cayennensis subsp. rotundata</name>
    <name type="common">White Guinea yam</name>
    <name type="synonym">Dioscorea rotundata</name>
    <dbReference type="NCBI Taxonomy" id="55577"/>
    <lineage>
        <taxon>Eukaryota</taxon>
        <taxon>Viridiplantae</taxon>
        <taxon>Streptophyta</taxon>
        <taxon>Embryophyta</taxon>
        <taxon>Tracheophyta</taxon>
        <taxon>Spermatophyta</taxon>
        <taxon>Magnoliopsida</taxon>
        <taxon>Liliopsida</taxon>
        <taxon>Dioscoreales</taxon>
        <taxon>Dioscoreaceae</taxon>
        <taxon>Dioscorea</taxon>
    </lineage>
</organism>
<proteinExistence type="predicted"/>
<keyword evidence="3" id="KW-1185">Reference proteome</keyword>
<protein>
    <submittedName>
        <fullName evidence="4 5">Coiled-coil domain-containing protein SCD2-like isoform X1</fullName>
    </submittedName>
</protein>
<feature type="compositionally biased region" description="Polar residues" evidence="2">
    <location>
        <begin position="9"/>
        <end position="19"/>
    </location>
</feature>
<dbReference type="Proteomes" id="UP001515500">
    <property type="component" value="Chromosome 19"/>
</dbReference>
<evidence type="ECO:0000313" key="3">
    <source>
        <dbReference type="Proteomes" id="UP001515500"/>
    </source>
</evidence>